<sequence>MSEITNKDYYLGVKSVLSEIELEIKSNLVQFEGSEYKQKRIHEVFKNKPIKVKKYDERADGQQNLVLNEPWYVYNANYGTSEEKAFVEMFAKRFENINKKYENIYLIRNERELKIIDKNGRAFEPDFILFCKQKSGEALTYQVFIEPKGKHIEEQDKWKDDFLKQIKDEKKTIKIDSDKYRITGVPFYNNSIENEFSNTLNTILDIE</sequence>
<evidence type="ECO:0000313" key="1">
    <source>
        <dbReference type="EMBL" id="TQM40028.1"/>
    </source>
</evidence>
<dbReference type="Proteomes" id="UP000320773">
    <property type="component" value="Unassembled WGS sequence"/>
</dbReference>
<protein>
    <recommendedName>
        <fullName evidence="3">Type III restriction enzyme</fullName>
    </recommendedName>
</protein>
<dbReference type="AlphaFoldDB" id="A0A543G1S8"/>
<evidence type="ECO:0000313" key="2">
    <source>
        <dbReference type="Proteomes" id="UP000320773"/>
    </source>
</evidence>
<evidence type="ECO:0008006" key="3">
    <source>
        <dbReference type="Google" id="ProtNLM"/>
    </source>
</evidence>
<accession>A0A543G1S8</accession>
<comment type="caution">
    <text evidence="1">The sequence shown here is derived from an EMBL/GenBank/DDBJ whole genome shotgun (WGS) entry which is preliminary data.</text>
</comment>
<name>A0A543G1S8_9FLAO</name>
<dbReference type="EMBL" id="VFPJ01000001">
    <property type="protein sequence ID" value="TQM40028.1"/>
    <property type="molecule type" value="Genomic_DNA"/>
</dbReference>
<reference evidence="1 2" key="1">
    <citation type="submission" date="2019-06" db="EMBL/GenBank/DDBJ databases">
        <title>Genomic Encyclopedia of Archaeal and Bacterial Type Strains, Phase II (KMG-II): from individual species to whole genera.</title>
        <authorList>
            <person name="Goeker M."/>
        </authorList>
    </citation>
    <scope>NUCLEOTIDE SEQUENCE [LARGE SCALE GENOMIC DNA]</scope>
    <source>
        <strain evidence="1 2">DSM 24789</strain>
    </source>
</reference>
<organism evidence="1 2">
    <name type="scientific">Flavobacterium branchiophilum</name>
    <dbReference type="NCBI Taxonomy" id="55197"/>
    <lineage>
        <taxon>Bacteria</taxon>
        <taxon>Pseudomonadati</taxon>
        <taxon>Bacteroidota</taxon>
        <taxon>Flavobacteriia</taxon>
        <taxon>Flavobacteriales</taxon>
        <taxon>Flavobacteriaceae</taxon>
        <taxon>Flavobacterium</taxon>
    </lineage>
</organism>
<proteinExistence type="predicted"/>
<dbReference type="RefSeq" id="WP_089080249.1">
    <property type="nucleotide sequence ID" value="NZ_VFPJ01000001.1"/>
</dbReference>
<gene>
    <name evidence="1" type="ORF">BC670_0888</name>
</gene>